<dbReference type="SUPFAM" id="SSF48726">
    <property type="entry name" value="Immunoglobulin"/>
    <property type="match status" value="1"/>
</dbReference>
<dbReference type="PANTHER" id="PTHR12080:SF55">
    <property type="entry name" value="LYMPHOCYTE FUNCTION-ASSOCIATED ANTIGEN 3"/>
    <property type="match status" value="1"/>
</dbReference>
<keyword evidence="4" id="KW-0325">Glycoprotein</keyword>
<keyword evidence="9" id="KW-1185">Reference proteome</keyword>
<dbReference type="EMBL" id="QXTE01000095">
    <property type="protein sequence ID" value="TFK06735.1"/>
    <property type="molecule type" value="Genomic_DNA"/>
</dbReference>
<dbReference type="OrthoDB" id="8963224at2759"/>
<dbReference type="Gene3D" id="2.60.40.10">
    <property type="entry name" value="Immunoglobulins"/>
    <property type="match status" value="2"/>
</dbReference>
<organism evidence="8 9">
    <name type="scientific">Platysternon megacephalum</name>
    <name type="common">big-headed turtle</name>
    <dbReference type="NCBI Taxonomy" id="55544"/>
    <lineage>
        <taxon>Eukaryota</taxon>
        <taxon>Metazoa</taxon>
        <taxon>Chordata</taxon>
        <taxon>Craniata</taxon>
        <taxon>Vertebrata</taxon>
        <taxon>Euteleostomi</taxon>
        <taxon>Archelosauria</taxon>
        <taxon>Testudinata</taxon>
        <taxon>Testudines</taxon>
        <taxon>Cryptodira</taxon>
        <taxon>Durocryptodira</taxon>
        <taxon>Testudinoidea</taxon>
        <taxon>Platysternidae</taxon>
        <taxon>Platysternon</taxon>
    </lineage>
</organism>
<dbReference type="STRING" id="55544.A0A4D9EE04"/>
<comment type="subcellular location">
    <subcellularLocation>
        <location evidence="1">Membrane</location>
    </subcellularLocation>
</comment>
<keyword evidence="3 5" id="KW-0472">Membrane</keyword>
<keyword evidence="5" id="KW-0812">Transmembrane</keyword>
<feature type="signal peptide" evidence="6">
    <location>
        <begin position="1"/>
        <end position="18"/>
    </location>
</feature>
<dbReference type="Proteomes" id="UP000297703">
    <property type="component" value="Unassembled WGS sequence"/>
</dbReference>
<dbReference type="GO" id="GO:0009986">
    <property type="term" value="C:cell surface"/>
    <property type="evidence" value="ECO:0007669"/>
    <property type="project" value="InterPro"/>
</dbReference>
<dbReference type="InterPro" id="IPR010407">
    <property type="entry name" value="Sig_lymph_act_molc_N"/>
</dbReference>
<dbReference type="AlphaFoldDB" id="A0A4D9EE04"/>
<feature type="transmembrane region" description="Helical" evidence="5">
    <location>
        <begin position="234"/>
        <end position="253"/>
    </location>
</feature>
<gene>
    <name evidence="8" type="ORF">DR999_PMT10639</name>
</gene>
<dbReference type="PROSITE" id="PS50835">
    <property type="entry name" value="IG_LIKE"/>
    <property type="match status" value="1"/>
</dbReference>
<keyword evidence="5" id="KW-1133">Transmembrane helix</keyword>
<feature type="domain" description="Ig-like" evidence="7">
    <location>
        <begin position="134"/>
        <end position="213"/>
    </location>
</feature>
<dbReference type="GO" id="GO:0046649">
    <property type="term" value="P:lymphocyte activation"/>
    <property type="evidence" value="ECO:0007669"/>
    <property type="project" value="InterPro"/>
</dbReference>
<evidence type="ECO:0000256" key="2">
    <source>
        <dbReference type="ARBA" id="ARBA00022729"/>
    </source>
</evidence>
<dbReference type="InterPro" id="IPR000601">
    <property type="entry name" value="PKD_dom"/>
</dbReference>
<evidence type="ECO:0000256" key="4">
    <source>
        <dbReference type="ARBA" id="ARBA00023180"/>
    </source>
</evidence>
<protein>
    <submittedName>
        <fullName evidence="8">Mitochondrial import inner membrane translocase subunit Tim23-like</fullName>
    </submittedName>
</protein>
<dbReference type="InterPro" id="IPR007110">
    <property type="entry name" value="Ig-like_dom"/>
</dbReference>
<reference evidence="8 9" key="1">
    <citation type="submission" date="2019-04" db="EMBL/GenBank/DDBJ databases">
        <title>Draft genome of the big-headed turtle Platysternon megacephalum.</title>
        <authorList>
            <person name="Gong S."/>
        </authorList>
    </citation>
    <scope>NUCLEOTIDE SEQUENCE [LARGE SCALE GENOMIC DNA]</scope>
    <source>
        <strain evidence="8">DO16091913</strain>
        <tissue evidence="8">Muscle</tissue>
    </source>
</reference>
<proteinExistence type="predicted"/>
<accession>A0A4D9EE04</accession>
<keyword evidence="2 6" id="KW-0732">Signal</keyword>
<dbReference type="InterPro" id="IPR015631">
    <property type="entry name" value="CD2/SLAM_rcpt"/>
</dbReference>
<evidence type="ECO:0000313" key="8">
    <source>
        <dbReference type="EMBL" id="TFK06735.1"/>
    </source>
</evidence>
<dbReference type="InterPro" id="IPR036179">
    <property type="entry name" value="Ig-like_dom_sf"/>
</dbReference>
<dbReference type="GO" id="GO:0038023">
    <property type="term" value="F:signaling receptor activity"/>
    <property type="evidence" value="ECO:0007669"/>
    <property type="project" value="InterPro"/>
</dbReference>
<dbReference type="Pfam" id="PF06214">
    <property type="entry name" value="SLAM"/>
    <property type="match status" value="1"/>
</dbReference>
<feature type="chain" id="PRO_5020030621" evidence="6">
    <location>
        <begin position="19"/>
        <end position="331"/>
    </location>
</feature>
<evidence type="ECO:0000256" key="3">
    <source>
        <dbReference type="ARBA" id="ARBA00023136"/>
    </source>
</evidence>
<dbReference type="Pfam" id="PF00801">
    <property type="entry name" value="PKD"/>
    <property type="match status" value="1"/>
</dbReference>
<evidence type="ECO:0000256" key="1">
    <source>
        <dbReference type="ARBA" id="ARBA00004370"/>
    </source>
</evidence>
<dbReference type="InterPro" id="IPR013783">
    <property type="entry name" value="Ig-like_fold"/>
</dbReference>
<comment type="caution">
    <text evidence="8">The sequence shown here is derived from an EMBL/GenBank/DDBJ whole genome shotgun (WGS) entry which is preliminary data.</text>
</comment>
<evidence type="ECO:0000259" key="7">
    <source>
        <dbReference type="PROSITE" id="PS50835"/>
    </source>
</evidence>
<dbReference type="PANTHER" id="PTHR12080">
    <property type="entry name" value="SIGNALING LYMPHOCYTIC ACTIVATION MOLECULE"/>
    <property type="match status" value="1"/>
</dbReference>
<sequence length="331" mass="36532">MDCSECILLIISFCCAGGMNSGLEKTVYGSLGGPTLLSITPELQNFTRQFSNALWKLTASARGTKTSTFLVSCHGNNHTNHMPKRIKFHPENFSLEILETRRTDAGPYEYTVNKGSGEQSLQFQLEVYERVSVPDIQMVSRTLGNESCTVNLSCVVNSGDNVTYSWNCSEGNTSQLHPYNDSFLHLSFTPGEGSFSCTCTARNRVSRQTARFSSSVECRNTPGGSLRNELLESILPIAIVGVLVFGAGITYWLRHRGQEDHSQLKEEKESCTIYSQVQRVEQQKSSRPPPAVKSSECTTIYVSATGLPPDMAQPQNPGLMTIYESVMPPRS</sequence>
<name>A0A4D9EE04_9SAUR</name>
<evidence type="ECO:0000256" key="6">
    <source>
        <dbReference type="SAM" id="SignalP"/>
    </source>
</evidence>
<evidence type="ECO:0000313" key="9">
    <source>
        <dbReference type="Proteomes" id="UP000297703"/>
    </source>
</evidence>
<evidence type="ECO:0000256" key="5">
    <source>
        <dbReference type="SAM" id="Phobius"/>
    </source>
</evidence>
<reference evidence="8 9" key="2">
    <citation type="submission" date="2019-04" db="EMBL/GenBank/DDBJ databases">
        <title>The genome sequence of big-headed turtle.</title>
        <authorList>
            <person name="Gong S."/>
        </authorList>
    </citation>
    <scope>NUCLEOTIDE SEQUENCE [LARGE SCALE GENOMIC DNA]</scope>
    <source>
        <strain evidence="8">DO16091913</strain>
        <tissue evidence="8">Muscle</tissue>
    </source>
</reference>
<dbReference type="GO" id="GO:0016020">
    <property type="term" value="C:membrane"/>
    <property type="evidence" value="ECO:0007669"/>
    <property type="project" value="UniProtKB-SubCell"/>
</dbReference>